<feature type="transmembrane region" description="Helical" evidence="5">
    <location>
        <begin position="32"/>
        <end position="52"/>
    </location>
</feature>
<dbReference type="InterPro" id="IPR020846">
    <property type="entry name" value="MFS_dom"/>
</dbReference>
<dbReference type="GO" id="GO:0016020">
    <property type="term" value="C:membrane"/>
    <property type="evidence" value="ECO:0007669"/>
    <property type="project" value="UniProtKB-SubCell"/>
</dbReference>
<keyword evidence="4 5" id="KW-0472">Membrane</keyword>
<keyword evidence="8" id="KW-1185">Reference proteome</keyword>
<accession>A0AAV7JD47</accession>
<evidence type="ECO:0000256" key="1">
    <source>
        <dbReference type="ARBA" id="ARBA00004141"/>
    </source>
</evidence>
<comment type="caution">
    <text evidence="7">The sequence shown here is derived from an EMBL/GenBank/DDBJ whole genome shotgun (WGS) entry which is preliminary data.</text>
</comment>
<evidence type="ECO:0000256" key="3">
    <source>
        <dbReference type="ARBA" id="ARBA00022989"/>
    </source>
</evidence>
<reference evidence="7 8" key="1">
    <citation type="journal article" date="2023" name="BMC Biol.">
        <title>The compact genome of the sponge Oopsacas minuta (Hexactinellida) is lacking key metazoan core genes.</title>
        <authorList>
            <person name="Santini S."/>
            <person name="Schenkelaars Q."/>
            <person name="Jourda C."/>
            <person name="Duchesne M."/>
            <person name="Belahbib H."/>
            <person name="Rocher C."/>
            <person name="Selva M."/>
            <person name="Riesgo A."/>
            <person name="Vervoort M."/>
            <person name="Leys S.P."/>
            <person name="Kodjabachian L."/>
            <person name="Le Bivic A."/>
            <person name="Borchiellini C."/>
            <person name="Claverie J.M."/>
            <person name="Renard E."/>
        </authorList>
    </citation>
    <scope>NUCLEOTIDE SEQUENCE [LARGE SCALE GENOMIC DNA]</scope>
    <source>
        <strain evidence="7">SPO-2</strain>
    </source>
</reference>
<evidence type="ECO:0000256" key="2">
    <source>
        <dbReference type="ARBA" id="ARBA00022692"/>
    </source>
</evidence>
<keyword evidence="2 5" id="KW-0812">Transmembrane</keyword>
<organism evidence="7 8">
    <name type="scientific">Oopsacas minuta</name>
    <dbReference type="NCBI Taxonomy" id="111878"/>
    <lineage>
        <taxon>Eukaryota</taxon>
        <taxon>Metazoa</taxon>
        <taxon>Porifera</taxon>
        <taxon>Hexactinellida</taxon>
        <taxon>Hexasterophora</taxon>
        <taxon>Lyssacinosida</taxon>
        <taxon>Leucopsacidae</taxon>
        <taxon>Oopsacas</taxon>
    </lineage>
</organism>
<feature type="transmembrane region" description="Helical" evidence="5">
    <location>
        <begin position="196"/>
        <end position="218"/>
    </location>
</feature>
<dbReference type="InterPro" id="IPR011701">
    <property type="entry name" value="MFS"/>
</dbReference>
<feature type="transmembrane region" description="Helical" evidence="5">
    <location>
        <begin position="282"/>
        <end position="306"/>
    </location>
</feature>
<dbReference type="AlphaFoldDB" id="A0AAV7JD47"/>
<dbReference type="Proteomes" id="UP001165289">
    <property type="component" value="Unassembled WGS sequence"/>
</dbReference>
<evidence type="ECO:0000256" key="4">
    <source>
        <dbReference type="ARBA" id="ARBA00023136"/>
    </source>
</evidence>
<feature type="domain" description="Major facilitator superfamily (MFS) profile" evidence="6">
    <location>
        <begin position="34"/>
        <end position="425"/>
    </location>
</feature>
<feature type="transmembrane region" description="Helical" evidence="5">
    <location>
        <begin position="342"/>
        <end position="366"/>
    </location>
</feature>
<keyword evidence="3 5" id="KW-1133">Transmembrane helix</keyword>
<dbReference type="InterPro" id="IPR036259">
    <property type="entry name" value="MFS_trans_sf"/>
</dbReference>
<dbReference type="PANTHER" id="PTHR10924:SF6">
    <property type="entry name" value="SOLUTE CARRIER FAMILY 49 MEMBER A3"/>
    <property type="match status" value="1"/>
</dbReference>
<sequence length="446" mass="49559">MDDTRCIVNRETEEEQFPSAVTPVYKTHICRWFVLATFSVLAFSNGLNWLTYSSIVKFSADYYNVSIAELNYLTIIFFVGSIVGSPFAMFVLDSLSLREAVWIGAILNFIGTVIRIVSAYLPSSVPYLGYGFAVLAQFIISLAQSYFLYAPPKVASVWFSDGERVVANTIISLGNVVGIAVSMLLAPSIVTSTDRLPILLGITAVPALIGLVMAAFNFRKRPLYPPSHSSEDGMKPWPGLKRLLRNWQYWFLCVIWALAAGVFNVFLALMPQFVCPFGYTEWYSGIVGAAMIFAGLIGSLIIGFIVDRTKRFEEISKLCMCITTLSSILVMEVFRIPNQHVIIAVSFILFGFFALTLIPVFSELAIEITYPVAEGTCNGILWTAVQFVAAGVTFIAPYFGHTPDLKYRNIIISGCYALLFWPKYKRIEAEKKSKADKLNAFDGSVN</sequence>
<dbReference type="GO" id="GO:0022857">
    <property type="term" value="F:transmembrane transporter activity"/>
    <property type="evidence" value="ECO:0007669"/>
    <property type="project" value="InterPro"/>
</dbReference>
<protein>
    <submittedName>
        <fullName evidence="7">Major facilitator superfamily domain-containing protein 7-a-like</fullName>
    </submittedName>
</protein>
<feature type="transmembrane region" description="Helical" evidence="5">
    <location>
        <begin position="170"/>
        <end position="190"/>
    </location>
</feature>
<comment type="subcellular location">
    <subcellularLocation>
        <location evidence="1">Membrane</location>
        <topology evidence="1">Multi-pass membrane protein</topology>
    </subcellularLocation>
</comment>
<feature type="transmembrane region" description="Helical" evidence="5">
    <location>
        <begin position="249"/>
        <end position="270"/>
    </location>
</feature>
<dbReference type="PROSITE" id="PS50850">
    <property type="entry name" value="MFS"/>
    <property type="match status" value="1"/>
</dbReference>
<evidence type="ECO:0000259" key="6">
    <source>
        <dbReference type="PROSITE" id="PS50850"/>
    </source>
</evidence>
<feature type="transmembrane region" description="Helical" evidence="5">
    <location>
        <begin position="127"/>
        <end position="149"/>
    </location>
</feature>
<feature type="transmembrane region" description="Helical" evidence="5">
    <location>
        <begin position="72"/>
        <end position="92"/>
    </location>
</feature>
<evidence type="ECO:0000313" key="7">
    <source>
        <dbReference type="EMBL" id="KAI6646683.1"/>
    </source>
</evidence>
<dbReference type="SUPFAM" id="SSF103473">
    <property type="entry name" value="MFS general substrate transporter"/>
    <property type="match status" value="1"/>
</dbReference>
<dbReference type="Gene3D" id="1.20.1250.20">
    <property type="entry name" value="MFS general substrate transporter like domains"/>
    <property type="match status" value="1"/>
</dbReference>
<dbReference type="PANTHER" id="PTHR10924">
    <property type="entry name" value="MAJOR FACILITATOR SUPERFAMILY PROTEIN-RELATED"/>
    <property type="match status" value="1"/>
</dbReference>
<feature type="transmembrane region" description="Helical" evidence="5">
    <location>
        <begin position="101"/>
        <end position="121"/>
    </location>
</feature>
<gene>
    <name evidence="7" type="ORF">LOD99_12804</name>
</gene>
<evidence type="ECO:0000313" key="8">
    <source>
        <dbReference type="Proteomes" id="UP001165289"/>
    </source>
</evidence>
<dbReference type="EMBL" id="JAKMXF010000354">
    <property type="protein sequence ID" value="KAI6646683.1"/>
    <property type="molecule type" value="Genomic_DNA"/>
</dbReference>
<name>A0AAV7JD47_9METZ</name>
<evidence type="ECO:0000256" key="5">
    <source>
        <dbReference type="SAM" id="Phobius"/>
    </source>
</evidence>
<feature type="transmembrane region" description="Helical" evidence="5">
    <location>
        <begin position="378"/>
        <end position="399"/>
    </location>
</feature>
<dbReference type="InterPro" id="IPR049680">
    <property type="entry name" value="FLVCR1-2_SLC49-like"/>
</dbReference>
<dbReference type="Pfam" id="PF07690">
    <property type="entry name" value="MFS_1"/>
    <property type="match status" value="1"/>
</dbReference>
<proteinExistence type="predicted"/>